<evidence type="ECO:0000313" key="1">
    <source>
        <dbReference type="EMBL" id="XBH22246.1"/>
    </source>
</evidence>
<accession>A0AAU7DZN0</accession>
<dbReference type="AlphaFoldDB" id="A0AAU7DZN0"/>
<organism evidence="1">
    <name type="scientific">Jonesiaceae bacterium BS-20</name>
    <dbReference type="NCBI Taxonomy" id="3120821"/>
    <lineage>
        <taxon>Bacteria</taxon>
        <taxon>Bacillati</taxon>
        <taxon>Actinomycetota</taxon>
        <taxon>Actinomycetes</taxon>
        <taxon>Micrococcales</taxon>
        <taxon>Jonesiaceae</taxon>
    </lineage>
</organism>
<sequence>MSAESNARSHAESFRWWVGNPEMTDEEAHLQDLLALHKATVELIRQQRDLLGYYDADDELFGDDPYIG</sequence>
<name>A0AAU7DZN0_9MICO</name>
<dbReference type="EMBL" id="CP146203">
    <property type="protein sequence ID" value="XBH22246.1"/>
    <property type="molecule type" value="Genomic_DNA"/>
</dbReference>
<protein>
    <submittedName>
        <fullName evidence="1">Uncharacterized protein</fullName>
    </submittedName>
</protein>
<reference evidence="1" key="1">
    <citation type="submission" date="2024-02" db="EMBL/GenBank/DDBJ databases">
        <title>Tomenella chthoni gen. nov. sp. nov., a member of the family Jonesiaceae isolated from bat guano.</title>
        <authorList>
            <person name="Miller S.L."/>
            <person name="King J."/>
            <person name="Sankaranarayanan K."/>
            <person name="Lawson P.A."/>
        </authorList>
    </citation>
    <scope>NUCLEOTIDE SEQUENCE</scope>
    <source>
        <strain evidence="1">BS-20</strain>
    </source>
</reference>
<gene>
    <name evidence="1" type="ORF">V5R04_03190</name>
</gene>
<proteinExistence type="predicted"/>